<sequence length="130" mass="14063">AFSLTEDPIAAATMGSSVTFGGLDETMYRPDTLTWTPLVGHVYWAMETVIEVLQEPDRKSRFDMSITIEARGPAEKPSDGVTGGDAVMEDGLNGQSEGANDDIETLPRQLLVQRQVTSTSEAYGLLHEAT</sequence>
<proteinExistence type="predicted"/>
<evidence type="ECO:0000313" key="2">
    <source>
        <dbReference type="EMBL" id="KAF4755619.1"/>
    </source>
</evidence>
<dbReference type="Proteomes" id="UP000553632">
    <property type="component" value="Unassembled WGS sequence"/>
</dbReference>
<feature type="region of interest" description="Disordered" evidence="1">
    <location>
        <begin position="68"/>
        <end position="101"/>
    </location>
</feature>
<dbReference type="EMBL" id="JABANO010004168">
    <property type="protein sequence ID" value="KAF4755619.1"/>
    <property type="molecule type" value="Genomic_DNA"/>
</dbReference>
<organism evidence="2 3">
    <name type="scientific">Perkinsus olseni</name>
    <name type="common">Perkinsus atlanticus</name>
    <dbReference type="NCBI Taxonomy" id="32597"/>
    <lineage>
        <taxon>Eukaryota</taxon>
        <taxon>Sar</taxon>
        <taxon>Alveolata</taxon>
        <taxon>Perkinsozoa</taxon>
        <taxon>Perkinsea</taxon>
        <taxon>Perkinsida</taxon>
        <taxon>Perkinsidae</taxon>
        <taxon>Perkinsus</taxon>
    </lineage>
</organism>
<dbReference type="SUPFAM" id="SSF50630">
    <property type="entry name" value="Acid proteases"/>
    <property type="match status" value="1"/>
</dbReference>
<accession>A0A7J6UEG0</accession>
<reference evidence="2 3" key="1">
    <citation type="submission" date="2020-04" db="EMBL/GenBank/DDBJ databases">
        <title>Perkinsus olseni comparative genomics.</title>
        <authorList>
            <person name="Bogema D.R."/>
        </authorList>
    </citation>
    <scope>NUCLEOTIDE SEQUENCE [LARGE SCALE GENOMIC DNA]</scope>
    <source>
        <strain evidence="2 3">ATCC PRA-207</strain>
    </source>
</reference>
<protein>
    <submittedName>
        <fullName evidence="2">Uncharacterized protein</fullName>
    </submittedName>
</protein>
<evidence type="ECO:0000256" key="1">
    <source>
        <dbReference type="SAM" id="MobiDB-lite"/>
    </source>
</evidence>
<feature type="non-terminal residue" evidence="2">
    <location>
        <position position="1"/>
    </location>
</feature>
<dbReference type="AlphaFoldDB" id="A0A7J6UEG0"/>
<name>A0A7J6UEG0_PEROL</name>
<gene>
    <name evidence="2" type="ORF">FOZ63_023213</name>
</gene>
<evidence type="ECO:0000313" key="3">
    <source>
        <dbReference type="Proteomes" id="UP000553632"/>
    </source>
</evidence>
<comment type="caution">
    <text evidence="2">The sequence shown here is derived from an EMBL/GenBank/DDBJ whole genome shotgun (WGS) entry which is preliminary data.</text>
</comment>
<dbReference type="InterPro" id="IPR021109">
    <property type="entry name" value="Peptidase_aspartic_dom_sf"/>
</dbReference>
<keyword evidence="3" id="KW-1185">Reference proteome</keyword>